<protein>
    <submittedName>
        <fullName evidence="5">Transcriptional regulator</fullName>
    </submittedName>
</protein>
<feature type="transmembrane region" description="Helical" evidence="3">
    <location>
        <begin position="45"/>
        <end position="67"/>
    </location>
</feature>
<evidence type="ECO:0000259" key="4">
    <source>
        <dbReference type="Pfam" id="PF03816"/>
    </source>
</evidence>
<dbReference type="Proteomes" id="UP000029839">
    <property type="component" value="Unassembled WGS sequence"/>
</dbReference>
<comment type="caution">
    <text evidence="5">The sequence shown here is derived from an EMBL/GenBank/DDBJ whole genome shotgun (WGS) entry which is preliminary data.</text>
</comment>
<sequence>MSEHGQGRADDLLAGVGTDGRRDGSDISGTLRRVRGRSSGRGRRVLVVVAIVVALLGVGGVAAVQVLQSRLDSNVERLGDPFAGLEGRPTPEVAEAEPSEGPMNILVLGSDSRISAGDPSQWEAGAQRTDAIMLVHLPADHDGAYVMSIPRDSWVDIPGHGQAKINAAFSYGGPSLMIQTVEQLTGVRIDHVAVTDFESFERITDVLGGVRMTLAEDLVHNGEVLVPAGEQRLLTGEQALTYVRQRKNLARGDFDRVQRQQAWVRAIFARMRNEQTLQNPAESYPFLDAVTQSVALDDGFTTAVRNDVLARVRDLGSTDIGFFTVPIQGTGTSDDGQSIVVLAQPAFDELMAAVAADTVDEYLAANPDVVDTLPAVAP</sequence>
<feature type="compositionally biased region" description="Basic and acidic residues" evidence="2">
    <location>
        <begin position="1"/>
        <end position="11"/>
    </location>
</feature>
<dbReference type="NCBIfam" id="TIGR00350">
    <property type="entry name" value="lytR_cpsA_psr"/>
    <property type="match status" value="1"/>
</dbReference>
<name>A0A0A0BSM3_9CELL</name>
<dbReference type="RefSeq" id="WP_229734636.1">
    <property type="nucleotide sequence ID" value="NZ_AXCY01000021.1"/>
</dbReference>
<keyword evidence="3" id="KW-0472">Membrane</keyword>
<evidence type="ECO:0000313" key="6">
    <source>
        <dbReference type="Proteomes" id="UP000029839"/>
    </source>
</evidence>
<feature type="domain" description="Cell envelope-related transcriptional attenuator" evidence="4">
    <location>
        <begin position="128"/>
        <end position="272"/>
    </location>
</feature>
<gene>
    <name evidence="5" type="ORF">N868_08895</name>
</gene>
<dbReference type="InterPro" id="IPR004474">
    <property type="entry name" value="LytR_CpsA_psr"/>
</dbReference>
<evidence type="ECO:0000256" key="1">
    <source>
        <dbReference type="ARBA" id="ARBA00006068"/>
    </source>
</evidence>
<proteinExistence type="inferred from homology"/>
<organism evidence="5 6">
    <name type="scientific">Cellulomonas carbonis T26</name>
    <dbReference type="NCBI Taxonomy" id="947969"/>
    <lineage>
        <taxon>Bacteria</taxon>
        <taxon>Bacillati</taxon>
        <taxon>Actinomycetota</taxon>
        <taxon>Actinomycetes</taxon>
        <taxon>Micrococcales</taxon>
        <taxon>Cellulomonadaceae</taxon>
        <taxon>Cellulomonas</taxon>
    </lineage>
</organism>
<comment type="similarity">
    <text evidence="1">Belongs to the LytR/CpsA/Psr (LCP) family.</text>
</comment>
<dbReference type="EMBL" id="AXCY01000021">
    <property type="protein sequence ID" value="KGM11443.1"/>
    <property type="molecule type" value="Genomic_DNA"/>
</dbReference>
<keyword evidence="6" id="KW-1185">Reference proteome</keyword>
<reference evidence="5 6" key="2">
    <citation type="journal article" date="2015" name="Stand. Genomic Sci.">
        <title>Draft genome sequence of Cellulomonas carbonis T26(T) and comparative analysis of six Cellulomonas genomes.</title>
        <authorList>
            <person name="Zhuang W."/>
            <person name="Zhang S."/>
            <person name="Xia X."/>
            <person name="Wang G."/>
        </authorList>
    </citation>
    <scope>NUCLEOTIDE SEQUENCE [LARGE SCALE GENOMIC DNA]</scope>
    <source>
        <strain evidence="5 6">T26</strain>
    </source>
</reference>
<dbReference type="AlphaFoldDB" id="A0A0A0BSM3"/>
<dbReference type="InterPro" id="IPR050922">
    <property type="entry name" value="LytR/CpsA/Psr_CW_biosynth"/>
</dbReference>
<dbReference type="PANTHER" id="PTHR33392:SF6">
    <property type="entry name" value="POLYISOPRENYL-TEICHOIC ACID--PEPTIDOGLYCAN TEICHOIC ACID TRANSFERASE TAGU"/>
    <property type="match status" value="1"/>
</dbReference>
<dbReference type="Gene3D" id="3.40.630.190">
    <property type="entry name" value="LCP protein"/>
    <property type="match status" value="1"/>
</dbReference>
<feature type="region of interest" description="Disordered" evidence="2">
    <location>
        <begin position="1"/>
        <end position="34"/>
    </location>
</feature>
<dbReference type="Pfam" id="PF03816">
    <property type="entry name" value="LytR_cpsA_psr"/>
    <property type="match status" value="1"/>
</dbReference>
<evidence type="ECO:0000256" key="3">
    <source>
        <dbReference type="SAM" id="Phobius"/>
    </source>
</evidence>
<accession>A0A0A0BSM3</accession>
<evidence type="ECO:0000313" key="5">
    <source>
        <dbReference type="EMBL" id="KGM11443.1"/>
    </source>
</evidence>
<keyword evidence="3" id="KW-1133">Transmembrane helix</keyword>
<evidence type="ECO:0000256" key="2">
    <source>
        <dbReference type="SAM" id="MobiDB-lite"/>
    </source>
</evidence>
<keyword evidence="3" id="KW-0812">Transmembrane</keyword>
<dbReference type="PANTHER" id="PTHR33392">
    <property type="entry name" value="POLYISOPRENYL-TEICHOIC ACID--PEPTIDOGLYCAN TEICHOIC ACID TRANSFERASE TAGU"/>
    <property type="match status" value="1"/>
</dbReference>
<reference evidence="5 6" key="1">
    <citation type="submission" date="2013-08" db="EMBL/GenBank/DDBJ databases">
        <title>Genome sequencing of Cellulomonas carbonis T26.</title>
        <authorList>
            <person name="Chen F."/>
            <person name="Li Y."/>
            <person name="Wang G."/>
        </authorList>
    </citation>
    <scope>NUCLEOTIDE SEQUENCE [LARGE SCALE GENOMIC DNA]</scope>
    <source>
        <strain evidence="5 6">T26</strain>
    </source>
</reference>